<dbReference type="Pfam" id="PF13426">
    <property type="entry name" value="PAS_9"/>
    <property type="match status" value="1"/>
</dbReference>
<evidence type="ECO:0000259" key="9">
    <source>
        <dbReference type="PROSITE" id="PS50113"/>
    </source>
</evidence>
<evidence type="ECO:0000256" key="5">
    <source>
        <dbReference type="ARBA" id="ARBA00022777"/>
    </source>
</evidence>
<dbReference type="InterPro" id="IPR036097">
    <property type="entry name" value="HisK_dim/P_sf"/>
</dbReference>
<dbReference type="InterPro" id="IPR036890">
    <property type="entry name" value="HATPase_C_sf"/>
</dbReference>
<dbReference type="SUPFAM" id="SSF55874">
    <property type="entry name" value="ATPase domain of HSP90 chaperone/DNA topoisomerase II/histidine kinase"/>
    <property type="match status" value="1"/>
</dbReference>
<dbReference type="CDD" id="cd00130">
    <property type="entry name" value="PAS"/>
    <property type="match status" value="1"/>
</dbReference>
<dbReference type="InterPro" id="IPR035965">
    <property type="entry name" value="PAS-like_dom_sf"/>
</dbReference>
<dbReference type="PRINTS" id="PR00344">
    <property type="entry name" value="BCTRLSENSOR"/>
</dbReference>
<dbReference type="InterPro" id="IPR050736">
    <property type="entry name" value="Sensor_HK_Regulatory"/>
</dbReference>
<dbReference type="InterPro" id="IPR005467">
    <property type="entry name" value="His_kinase_dom"/>
</dbReference>
<dbReference type="CDD" id="cd00075">
    <property type="entry name" value="HATPase"/>
    <property type="match status" value="1"/>
</dbReference>
<dbReference type="Gene3D" id="3.30.450.20">
    <property type="entry name" value="PAS domain"/>
    <property type="match status" value="1"/>
</dbReference>
<dbReference type="NCBIfam" id="TIGR00229">
    <property type="entry name" value="sensory_box"/>
    <property type="match status" value="1"/>
</dbReference>
<dbReference type="SUPFAM" id="SSF55785">
    <property type="entry name" value="PYP-like sensor domain (PAS domain)"/>
    <property type="match status" value="1"/>
</dbReference>
<evidence type="ECO:0000256" key="3">
    <source>
        <dbReference type="ARBA" id="ARBA00022553"/>
    </source>
</evidence>
<dbReference type="PANTHER" id="PTHR43711:SF26">
    <property type="entry name" value="SENSOR HISTIDINE KINASE RCSC"/>
    <property type="match status" value="1"/>
</dbReference>
<dbReference type="PROSITE" id="PS50109">
    <property type="entry name" value="HIS_KIN"/>
    <property type="match status" value="1"/>
</dbReference>
<dbReference type="SMART" id="SM00387">
    <property type="entry name" value="HATPase_c"/>
    <property type="match status" value="1"/>
</dbReference>
<evidence type="ECO:0000256" key="4">
    <source>
        <dbReference type="ARBA" id="ARBA00022679"/>
    </source>
</evidence>
<dbReference type="PROSITE" id="PS50112">
    <property type="entry name" value="PAS"/>
    <property type="match status" value="1"/>
</dbReference>
<dbReference type="SMART" id="SM00091">
    <property type="entry name" value="PAS"/>
    <property type="match status" value="1"/>
</dbReference>
<dbReference type="EC" id="2.7.13.3" evidence="2"/>
<reference evidence="10 11" key="1">
    <citation type="journal article" date="2015" name="Nature">
        <title>rRNA introns, odd ribosomes, and small enigmatic genomes across a large radiation of phyla.</title>
        <authorList>
            <person name="Brown C.T."/>
            <person name="Hug L.A."/>
            <person name="Thomas B.C."/>
            <person name="Sharon I."/>
            <person name="Castelle C.J."/>
            <person name="Singh A."/>
            <person name="Wilkins M.J."/>
            <person name="Williams K.H."/>
            <person name="Banfield J.F."/>
        </authorList>
    </citation>
    <scope>NUCLEOTIDE SEQUENCE [LARGE SCALE GENOMIC DNA]</scope>
</reference>
<dbReference type="InterPro" id="IPR000014">
    <property type="entry name" value="PAS"/>
</dbReference>
<feature type="domain" description="Histidine kinase" evidence="7">
    <location>
        <begin position="153"/>
        <end position="350"/>
    </location>
</feature>
<dbReference type="SUPFAM" id="SSF47384">
    <property type="entry name" value="Homodimeric domain of signal transducing histidine kinase"/>
    <property type="match status" value="1"/>
</dbReference>
<protein>
    <recommendedName>
        <fullName evidence="2">histidine kinase</fullName>
        <ecNumber evidence="2">2.7.13.3</ecNumber>
    </recommendedName>
</protein>
<dbReference type="CDD" id="cd00082">
    <property type="entry name" value="HisKA"/>
    <property type="match status" value="1"/>
</dbReference>
<dbReference type="AlphaFoldDB" id="A0A0G1NBW6"/>
<accession>A0A0G1NBW6</accession>
<evidence type="ECO:0000259" key="7">
    <source>
        <dbReference type="PROSITE" id="PS50109"/>
    </source>
</evidence>
<keyword evidence="4" id="KW-0808">Transferase</keyword>
<dbReference type="InterPro" id="IPR003661">
    <property type="entry name" value="HisK_dim/P_dom"/>
</dbReference>
<evidence type="ECO:0000256" key="6">
    <source>
        <dbReference type="ARBA" id="ARBA00023012"/>
    </source>
</evidence>
<evidence type="ECO:0000256" key="2">
    <source>
        <dbReference type="ARBA" id="ARBA00012438"/>
    </source>
</evidence>
<evidence type="ECO:0000313" key="11">
    <source>
        <dbReference type="Proteomes" id="UP000034644"/>
    </source>
</evidence>
<dbReference type="SMART" id="SM00388">
    <property type="entry name" value="HisKA"/>
    <property type="match status" value="1"/>
</dbReference>
<feature type="domain" description="PAC" evidence="9">
    <location>
        <begin position="90"/>
        <end position="144"/>
    </location>
</feature>
<dbReference type="PANTHER" id="PTHR43711">
    <property type="entry name" value="TWO-COMPONENT HISTIDINE KINASE"/>
    <property type="match status" value="1"/>
</dbReference>
<dbReference type="Gene3D" id="1.10.287.130">
    <property type="match status" value="1"/>
</dbReference>
<dbReference type="Gene3D" id="3.30.565.10">
    <property type="entry name" value="Histidine kinase-like ATPase, C-terminal domain"/>
    <property type="match status" value="1"/>
</dbReference>
<dbReference type="PROSITE" id="PS50113">
    <property type="entry name" value="PAC"/>
    <property type="match status" value="1"/>
</dbReference>
<dbReference type="Pfam" id="PF00512">
    <property type="entry name" value="HisKA"/>
    <property type="match status" value="1"/>
</dbReference>
<dbReference type="InterPro" id="IPR001610">
    <property type="entry name" value="PAC"/>
</dbReference>
<proteinExistence type="predicted"/>
<keyword evidence="5 10" id="KW-0418">Kinase</keyword>
<gene>
    <name evidence="10" type="ORF">UX27_C0024G0005</name>
</gene>
<dbReference type="InterPro" id="IPR000700">
    <property type="entry name" value="PAS-assoc_C"/>
</dbReference>
<dbReference type="SMART" id="SM00086">
    <property type="entry name" value="PAC"/>
    <property type="match status" value="1"/>
</dbReference>
<name>A0A0G1NBW6_9BACT</name>
<dbReference type="EMBL" id="LCLO01000024">
    <property type="protein sequence ID" value="KKU18001.1"/>
    <property type="molecule type" value="Genomic_DNA"/>
</dbReference>
<organism evidence="10 11">
    <name type="scientific">Candidatus Azambacteria bacterium GW2011_GWA2_45_90</name>
    <dbReference type="NCBI Taxonomy" id="1618614"/>
    <lineage>
        <taxon>Bacteria</taxon>
        <taxon>Candidatus Azamiibacteriota</taxon>
    </lineage>
</organism>
<evidence type="ECO:0000259" key="8">
    <source>
        <dbReference type="PROSITE" id="PS50112"/>
    </source>
</evidence>
<feature type="domain" description="PAS" evidence="8">
    <location>
        <begin position="18"/>
        <end position="64"/>
    </location>
</feature>
<keyword evidence="3" id="KW-0597">Phosphoprotein</keyword>
<dbReference type="Pfam" id="PF02518">
    <property type="entry name" value="HATPase_c"/>
    <property type="match status" value="1"/>
</dbReference>
<dbReference type="InterPro" id="IPR003594">
    <property type="entry name" value="HATPase_dom"/>
</dbReference>
<evidence type="ECO:0000256" key="1">
    <source>
        <dbReference type="ARBA" id="ARBA00000085"/>
    </source>
</evidence>
<comment type="catalytic activity">
    <reaction evidence="1">
        <text>ATP + protein L-histidine = ADP + protein N-phospho-L-histidine.</text>
        <dbReference type="EC" id="2.7.13.3"/>
    </reaction>
</comment>
<sequence length="382" mass="43324">MNSKKFLSPEEIKKYAKDIEPFKAGFDLIDDHVMISDPDGFILYANKGVEKQTGFSAEEILGRNPGDMWGGNMPREFYEKMWDTIKNKKQPFAGEVLNKRKDGVETWQEIRISPVLDEQGNVKFFIGIEPNITARKKQEQEQQEKFREELISILGHQLRNPLTSILWSLELLIKEGGKQNEVLEEIRKRGKDMSALINDLLILSRVETTARLEKENFDLVAETKAVIEKTKKQFPGISFSFQKEDGRFEIFANKTLATQVFSNIIVNAAEYSDKTAGIVKISLNEDADGYLFSCGDNGIGIPKDEQPKIFSRFFRASNANYAKEGGTGLGLFIVKMIVDNFGWQISFESEVALYAYKAVLFLLTFCYFGNPRPVPVSSSLTT</sequence>
<dbReference type="Proteomes" id="UP000034644">
    <property type="component" value="Unassembled WGS sequence"/>
</dbReference>
<keyword evidence="6" id="KW-0902">Two-component regulatory system</keyword>
<evidence type="ECO:0000313" key="10">
    <source>
        <dbReference type="EMBL" id="KKU18001.1"/>
    </source>
</evidence>
<comment type="caution">
    <text evidence="10">The sequence shown here is derived from an EMBL/GenBank/DDBJ whole genome shotgun (WGS) entry which is preliminary data.</text>
</comment>
<dbReference type="InterPro" id="IPR004358">
    <property type="entry name" value="Sig_transdc_His_kin-like_C"/>
</dbReference>
<dbReference type="GO" id="GO:0000155">
    <property type="term" value="F:phosphorelay sensor kinase activity"/>
    <property type="evidence" value="ECO:0007669"/>
    <property type="project" value="InterPro"/>
</dbReference>